<feature type="compositionally biased region" description="Basic residues" evidence="1">
    <location>
        <begin position="164"/>
        <end position="174"/>
    </location>
</feature>
<evidence type="ECO:0000256" key="1">
    <source>
        <dbReference type="SAM" id="MobiDB-lite"/>
    </source>
</evidence>
<feature type="compositionally biased region" description="Basic and acidic residues" evidence="1">
    <location>
        <begin position="105"/>
        <end position="123"/>
    </location>
</feature>
<proteinExistence type="predicted"/>
<feature type="compositionally biased region" description="Low complexity" evidence="1">
    <location>
        <begin position="1"/>
        <end position="23"/>
    </location>
</feature>
<reference evidence="2" key="1">
    <citation type="submission" date="2020-02" db="EMBL/GenBank/DDBJ databases">
        <authorList>
            <person name="Meier V. D."/>
        </authorList>
    </citation>
    <scope>NUCLEOTIDE SEQUENCE</scope>
    <source>
        <strain evidence="2">AVDCRST_MAG52</strain>
    </source>
</reference>
<feature type="compositionally biased region" description="Gly residues" evidence="1">
    <location>
        <begin position="153"/>
        <end position="162"/>
    </location>
</feature>
<organism evidence="2">
    <name type="scientific">uncultured Blastococcus sp</name>
    <dbReference type="NCBI Taxonomy" id="217144"/>
    <lineage>
        <taxon>Bacteria</taxon>
        <taxon>Bacillati</taxon>
        <taxon>Actinomycetota</taxon>
        <taxon>Actinomycetes</taxon>
        <taxon>Geodermatophilales</taxon>
        <taxon>Geodermatophilaceae</taxon>
        <taxon>Blastococcus</taxon>
        <taxon>environmental samples</taxon>
    </lineage>
</organism>
<sequence>RPSAAQPAAAAGLAGPGVEPAVGHLVVGQPDLRHPGRGGRHLAAAPATGDRRRPVPPACGAALRRAVRRGPGRVQRPGGVGGDPALGAAARRDHLRAAAHRLRPAAHDDRRVAVPGPRVDRHRPGPGAADPGAAPALRAGPRRGGRAARAGAGDRGAGGAGLRLGHRHRRARPPSRREGHLV</sequence>
<dbReference type="AlphaFoldDB" id="A0A6J4IIU2"/>
<feature type="non-terminal residue" evidence="2">
    <location>
        <position position="1"/>
    </location>
</feature>
<gene>
    <name evidence="2" type="ORF">AVDCRST_MAG52-2190</name>
</gene>
<evidence type="ECO:0000313" key="2">
    <source>
        <dbReference type="EMBL" id="CAA9252955.1"/>
    </source>
</evidence>
<feature type="compositionally biased region" description="Low complexity" evidence="1">
    <location>
        <begin position="125"/>
        <end position="139"/>
    </location>
</feature>
<name>A0A6J4IIU2_9ACTN</name>
<accession>A0A6J4IIU2</accession>
<dbReference type="EMBL" id="CADCTN010000158">
    <property type="protein sequence ID" value="CAA9252955.1"/>
    <property type="molecule type" value="Genomic_DNA"/>
</dbReference>
<feature type="non-terminal residue" evidence="2">
    <location>
        <position position="182"/>
    </location>
</feature>
<protein>
    <submittedName>
        <fullName evidence="2">Na(+) H(+) antiporter subunit E</fullName>
    </submittedName>
</protein>
<feature type="region of interest" description="Disordered" evidence="1">
    <location>
        <begin position="1"/>
        <end position="182"/>
    </location>
</feature>